<keyword evidence="1 8" id="KW-0489">Methyltransferase</keyword>
<reference evidence="9" key="1">
    <citation type="submission" date="2013-01" db="EMBL/GenBank/DDBJ databases">
        <title>Draft Genome Sequence of a Mulberry Tree, Morus notabilis C.K. Schneid.</title>
        <authorList>
            <person name="He N."/>
            <person name="Zhao S."/>
        </authorList>
    </citation>
    <scope>NUCLEOTIDE SEQUENCE</scope>
</reference>
<dbReference type="FunFam" id="3.40.50.150:FF:000294">
    <property type="entry name" value="O-methyltransferase family protein"/>
    <property type="match status" value="1"/>
</dbReference>
<keyword evidence="9" id="KW-1185">Reference proteome</keyword>
<accession>W9QW44</accession>
<dbReference type="Pfam" id="PF00891">
    <property type="entry name" value="Methyltransf_2"/>
    <property type="match status" value="1"/>
</dbReference>
<organism evidence="8 9">
    <name type="scientific">Morus notabilis</name>
    <dbReference type="NCBI Taxonomy" id="981085"/>
    <lineage>
        <taxon>Eukaryota</taxon>
        <taxon>Viridiplantae</taxon>
        <taxon>Streptophyta</taxon>
        <taxon>Embryophyta</taxon>
        <taxon>Tracheophyta</taxon>
        <taxon>Spermatophyta</taxon>
        <taxon>Magnoliopsida</taxon>
        <taxon>eudicotyledons</taxon>
        <taxon>Gunneridae</taxon>
        <taxon>Pentapetalae</taxon>
        <taxon>rosids</taxon>
        <taxon>fabids</taxon>
        <taxon>Rosales</taxon>
        <taxon>Moraceae</taxon>
        <taxon>Moreae</taxon>
        <taxon>Morus</taxon>
    </lineage>
</organism>
<evidence type="ECO:0000256" key="5">
    <source>
        <dbReference type="PIRSR" id="PIRSR005739-1"/>
    </source>
</evidence>
<keyword evidence="2 8" id="KW-0808">Transferase</keyword>
<dbReference type="InterPro" id="IPR001077">
    <property type="entry name" value="COMT_C"/>
</dbReference>
<dbReference type="SUPFAM" id="SSF53335">
    <property type="entry name" value="S-adenosyl-L-methionine-dependent methyltransferases"/>
    <property type="match status" value="1"/>
</dbReference>
<protein>
    <submittedName>
        <fullName evidence="8">(RS)-norcoclaurine 6-O-methyltransferase</fullName>
    </submittedName>
</protein>
<dbReference type="KEGG" id="mnt:21387018"/>
<evidence type="ECO:0000259" key="6">
    <source>
        <dbReference type="Pfam" id="PF00891"/>
    </source>
</evidence>
<dbReference type="OrthoDB" id="1606438at2759"/>
<dbReference type="GO" id="GO:0032259">
    <property type="term" value="P:methylation"/>
    <property type="evidence" value="ECO:0007669"/>
    <property type="project" value="UniProtKB-KW"/>
</dbReference>
<dbReference type="Gene3D" id="1.10.10.10">
    <property type="entry name" value="Winged helix-like DNA-binding domain superfamily/Winged helix DNA-binding domain"/>
    <property type="match status" value="1"/>
</dbReference>
<dbReference type="Gene3D" id="3.40.50.150">
    <property type="entry name" value="Vaccinia Virus protein VP39"/>
    <property type="match status" value="1"/>
</dbReference>
<dbReference type="GO" id="GO:0046983">
    <property type="term" value="F:protein dimerization activity"/>
    <property type="evidence" value="ECO:0007669"/>
    <property type="project" value="InterPro"/>
</dbReference>
<dbReference type="GO" id="GO:0008171">
    <property type="term" value="F:O-methyltransferase activity"/>
    <property type="evidence" value="ECO:0007669"/>
    <property type="project" value="InterPro"/>
</dbReference>
<feature type="domain" description="O-methyltransferase dimerisation" evidence="7">
    <location>
        <begin position="15"/>
        <end position="107"/>
    </location>
</feature>
<sequence>MESNEASLRDREEIWKYMLNHADSMAIKCAVELRIPDIINSHGGPMSLAQIAAAIPDTSSPDISCLARIMRLLVRRNIFTAHQSSDGSGDSTTLYGLTHSSRWLLSDTSDDQLTLAPFFLMETHPWLMAPWHCFSRCVKEGGSAFQKAHGREIWDFASENPEFNKLFNDGMECTARIILKAILSEYRDGFGSLGSLVDVGGGTGRALSEIVKSHPHINGINFDLPHVVGTAPVYPGVSHVGGDMFESIPNADAVFMKWIMHDWGDEDCVKILKNCRKAIPEKSGKVVIVDLVLNPEGNTLFDDMSLIWDLVMVADASGGKERTENQWKKILKEGGFPRYKIIKIPSLTSIIEAYPE</sequence>
<dbReference type="InterPro" id="IPR012967">
    <property type="entry name" value="COMT_dimerisation"/>
</dbReference>
<dbReference type="Pfam" id="PF08100">
    <property type="entry name" value="Dimerisation"/>
    <property type="match status" value="1"/>
</dbReference>
<keyword evidence="3" id="KW-0949">S-adenosyl-L-methionine</keyword>
<evidence type="ECO:0000256" key="2">
    <source>
        <dbReference type="ARBA" id="ARBA00022679"/>
    </source>
</evidence>
<evidence type="ECO:0000256" key="1">
    <source>
        <dbReference type="ARBA" id="ARBA00022603"/>
    </source>
</evidence>
<dbReference type="SUPFAM" id="SSF46785">
    <property type="entry name" value="Winged helix' DNA-binding domain"/>
    <property type="match status" value="1"/>
</dbReference>
<proteinExistence type="inferred from homology"/>
<dbReference type="InterPro" id="IPR016461">
    <property type="entry name" value="COMT-like"/>
</dbReference>
<dbReference type="InterPro" id="IPR036388">
    <property type="entry name" value="WH-like_DNA-bd_sf"/>
</dbReference>
<evidence type="ECO:0000313" key="8">
    <source>
        <dbReference type="EMBL" id="EXB55626.1"/>
    </source>
</evidence>
<dbReference type="Proteomes" id="UP000030645">
    <property type="component" value="Unassembled WGS sequence"/>
</dbReference>
<evidence type="ECO:0000256" key="4">
    <source>
        <dbReference type="ARBA" id="ARBA00038277"/>
    </source>
</evidence>
<dbReference type="eggNOG" id="KOG3178">
    <property type="taxonomic scope" value="Eukaryota"/>
</dbReference>
<evidence type="ECO:0000256" key="3">
    <source>
        <dbReference type="ARBA" id="ARBA00022691"/>
    </source>
</evidence>
<feature type="domain" description="O-methyltransferase C-terminal" evidence="6">
    <location>
        <begin position="131"/>
        <end position="336"/>
    </location>
</feature>
<dbReference type="PIRSF" id="PIRSF005739">
    <property type="entry name" value="O-mtase"/>
    <property type="match status" value="1"/>
</dbReference>
<comment type="similarity">
    <text evidence="4">Belongs to the class I-like SAM-binding methyltransferase superfamily. Cation-independent O-methyltransferase family.</text>
</comment>
<feature type="active site" description="Proton acceptor" evidence="5">
    <location>
        <position position="261"/>
    </location>
</feature>
<dbReference type="CDD" id="cd02440">
    <property type="entry name" value="AdoMet_MTases"/>
    <property type="match status" value="1"/>
</dbReference>
<dbReference type="PANTHER" id="PTHR11746">
    <property type="entry name" value="O-METHYLTRANSFERASE"/>
    <property type="match status" value="1"/>
</dbReference>
<dbReference type="STRING" id="981085.W9QW44"/>
<evidence type="ECO:0000259" key="7">
    <source>
        <dbReference type="Pfam" id="PF08100"/>
    </source>
</evidence>
<evidence type="ECO:0000313" key="9">
    <source>
        <dbReference type="Proteomes" id="UP000030645"/>
    </source>
</evidence>
<dbReference type="AlphaFoldDB" id="W9QW44"/>
<dbReference type="InterPro" id="IPR029063">
    <property type="entry name" value="SAM-dependent_MTases_sf"/>
</dbReference>
<gene>
    <name evidence="8" type="ORF">L484_003483</name>
</gene>
<dbReference type="EMBL" id="KE344254">
    <property type="protein sequence ID" value="EXB55626.1"/>
    <property type="molecule type" value="Genomic_DNA"/>
</dbReference>
<dbReference type="InterPro" id="IPR036390">
    <property type="entry name" value="WH_DNA-bd_sf"/>
</dbReference>
<name>W9QW44_9ROSA</name>
<dbReference type="PROSITE" id="PS51683">
    <property type="entry name" value="SAM_OMT_II"/>
    <property type="match status" value="1"/>
</dbReference>